<evidence type="ECO:0000256" key="1">
    <source>
        <dbReference type="SAM" id="MobiDB-lite"/>
    </source>
</evidence>
<gene>
    <name evidence="2" type="ORF">B4098_0755</name>
    <name evidence="3" type="ORF">B4099_0893</name>
</gene>
<comment type="caution">
    <text evidence="3">The sequence shown here is derived from an EMBL/GenBank/DDBJ whole genome shotgun (WGS) entry which is preliminary data.</text>
</comment>
<protein>
    <submittedName>
        <fullName evidence="3">Uncharacterized protein</fullName>
    </submittedName>
</protein>
<dbReference type="EMBL" id="LQYI01000006">
    <property type="protein sequence ID" value="KYC73548.1"/>
    <property type="molecule type" value="Genomic_DNA"/>
</dbReference>
<feature type="region of interest" description="Disordered" evidence="1">
    <location>
        <begin position="1"/>
        <end position="45"/>
    </location>
</feature>
<dbReference type="Proteomes" id="UP000075304">
    <property type="component" value="Unassembled WGS sequence"/>
</dbReference>
<evidence type="ECO:0000313" key="4">
    <source>
        <dbReference type="Proteomes" id="UP000075288"/>
    </source>
</evidence>
<reference evidence="4 5" key="1">
    <citation type="submission" date="2016-01" db="EMBL/GenBank/DDBJ databases">
        <title>Genome Sequences of Twelve Sporeforming Bacillus Species Isolated from Foods.</title>
        <authorList>
            <person name="Berendsen E.M."/>
            <person name="Wells-Bennik M.H."/>
            <person name="Krawcyk A.O."/>
            <person name="De Jong A."/>
            <person name="Holsappel S."/>
            <person name="Eijlander R.T."/>
            <person name="Kuipers O.P."/>
        </authorList>
    </citation>
    <scope>NUCLEOTIDE SEQUENCE [LARGE SCALE GENOMIC DNA]</scope>
    <source>
        <strain evidence="2 4">B4098</strain>
        <strain evidence="3 5">B4099</strain>
    </source>
</reference>
<evidence type="ECO:0000313" key="3">
    <source>
        <dbReference type="EMBL" id="KYC73548.1"/>
    </source>
</evidence>
<organism evidence="3 5">
    <name type="scientific">Heyndrickxia coagulans</name>
    <name type="common">Weizmannia coagulans</name>
    <dbReference type="NCBI Taxonomy" id="1398"/>
    <lineage>
        <taxon>Bacteria</taxon>
        <taxon>Bacillati</taxon>
        <taxon>Bacillota</taxon>
        <taxon>Bacilli</taxon>
        <taxon>Bacillales</taxon>
        <taxon>Bacillaceae</taxon>
        <taxon>Heyndrickxia</taxon>
    </lineage>
</organism>
<dbReference type="PATRIC" id="fig|1398.25.peg.3002"/>
<name>A0A150KKX9_HEYCO</name>
<accession>A0A150KKX9</accession>
<evidence type="ECO:0000313" key="2">
    <source>
        <dbReference type="EMBL" id="KYC60592.1"/>
    </source>
</evidence>
<evidence type="ECO:0000313" key="5">
    <source>
        <dbReference type="Proteomes" id="UP000075304"/>
    </source>
</evidence>
<sequence>MNSKFIPKTRKRKSTVHEFSQRASVAEKKQKDGSEKWPWSSVLKA</sequence>
<dbReference type="Proteomes" id="UP000075288">
    <property type="component" value="Unassembled WGS sequence"/>
</dbReference>
<feature type="compositionally biased region" description="Basic and acidic residues" evidence="1">
    <location>
        <begin position="15"/>
        <end position="35"/>
    </location>
</feature>
<proteinExistence type="predicted"/>
<dbReference type="AlphaFoldDB" id="A0A150KKX9"/>
<dbReference type="EMBL" id="LQYG01000090">
    <property type="protein sequence ID" value="KYC60592.1"/>
    <property type="molecule type" value="Genomic_DNA"/>
</dbReference>